<dbReference type="Proteomes" id="UP001161704">
    <property type="component" value="Unassembled WGS sequence"/>
</dbReference>
<protein>
    <submittedName>
        <fullName evidence="1">DUF4400 domain-containing protein</fullName>
    </submittedName>
</protein>
<organism evidence="1 2">
    <name type="scientific">Aeromonas caviae</name>
    <name type="common">Aeromonas punctata</name>
    <dbReference type="NCBI Taxonomy" id="648"/>
    <lineage>
        <taxon>Bacteria</taxon>
        <taxon>Pseudomonadati</taxon>
        <taxon>Pseudomonadota</taxon>
        <taxon>Gammaproteobacteria</taxon>
        <taxon>Aeromonadales</taxon>
        <taxon>Aeromonadaceae</taxon>
        <taxon>Aeromonas</taxon>
    </lineage>
</organism>
<comment type="caution">
    <text evidence="1">The sequence shown here is derived from an EMBL/GenBank/DDBJ whole genome shotgun (WGS) entry which is preliminary data.</text>
</comment>
<dbReference type="AlphaFoldDB" id="A0A443XFY8"/>
<reference evidence="1" key="1">
    <citation type="submission" date="2022-09" db="EMBL/GenBank/DDBJ databases">
        <title>Intensive care unit water sources are persistently colonized with multi-drug resistant bacteria and are the site of extensive horizontal gene transfer of antibiotic resistance genes.</title>
        <authorList>
            <person name="Diorio-Toth L."/>
        </authorList>
    </citation>
    <scope>NUCLEOTIDE SEQUENCE</scope>
    <source>
        <strain evidence="1">GD03710</strain>
    </source>
</reference>
<evidence type="ECO:0000313" key="1">
    <source>
        <dbReference type="EMBL" id="MDH1506705.1"/>
    </source>
</evidence>
<proteinExistence type="predicted"/>
<dbReference type="EMBL" id="JAOCIZ010000076">
    <property type="protein sequence ID" value="MDH1506705.1"/>
    <property type="molecule type" value="Genomic_DNA"/>
</dbReference>
<name>A0A443XFY8_AERCA</name>
<gene>
    <name evidence="1" type="ORF">N5I20_16770</name>
</gene>
<dbReference type="RefSeq" id="WP_103829251.1">
    <property type="nucleotide sequence ID" value="NZ_CAWOMG010000190.1"/>
</dbReference>
<sequence length="223" mass="25272">MATPNERIDIISFVIVSIGMVVGATVTGVMIEWCGMIWFWPEQGAQHALKMVIEEAGYLNEDFVNAALFGWTPTEAIHYITQAVTGSPMGPDVLDPARYRWITSWSASMAVFEQYLLAAIYITIVCLIRAVILLFTLPLYGLFMFVAFFDGLMLRDLRKYGGARESGLRHHYAKRMILPCMWCGWGLYLAIPFTIHPNWILVPSAVLSSVSLWLAVRFFKKHL</sequence>
<dbReference type="InterPro" id="IPR022266">
    <property type="entry name" value="DtrJ-like"/>
</dbReference>
<accession>A0A443XFY8</accession>
<dbReference type="Pfam" id="PF14348">
    <property type="entry name" value="DtrJ-like"/>
    <property type="match status" value="1"/>
</dbReference>
<evidence type="ECO:0000313" key="2">
    <source>
        <dbReference type="Proteomes" id="UP001161704"/>
    </source>
</evidence>